<keyword evidence="2" id="KW-1185">Reference proteome</keyword>
<dbReference type="OrthoDB" id="10597425at2759"/>
<reference evidence="1 2" key="1">
    <citation type="submission" date="2016-07" db="EMBL/GenBank/DDBJ databases">
        <title>Draft genome of the white-rot fungus Obba rivulosa 3A-2.</title>
        <authorList>
            <consortium name="DOE Joint Genome Institute"/>
            <person name="Miettinen O."/>
            <person name="Riley R."/>
            <person name="Acob R."/>
            <person name="Barry K."/>
            <person name="Cullen D."/>
            <person name="De Vries R."/>
            <person name="Hainaut M."/>
            <person name="Hatakka A."/>
            <person name="Henrissat B."/>
            <person name="Hilden K."/>
            <person name="Kuo R."/>
            <person name="Labutti K."/>
            <person name="Lipzen A."/>
            <person name="Makela M.R."/>
            <person name="Sandor L."/>
            <person name="Spatafora J.W."/>
            <person name="Grigoriev I.V."/>
            <person name="Hibbett D.S."/>
        </authorList>
    </citation>
    <scope>NUCLEOTIDE SEQUENCE [LARGE SCALE GENOMIC DNA]</scope>
    <source>
        <strain evidence="1 2">3A-2</strain>
    </source>
</reference>
<dbReference type="EMBL" id="KV722669">
    <property type="protein sequence ID" value="OCH84466.1"/>
    <property type="molecule type" value="Genomic_DNA"/>
</dbReference>
<evidence type="ECO:0000313" key="2">
    <source>
        <dbReference type="Proteomes" id="UP000250043"/>
    </source>
</evidence>
<name>A0A8E2AHB2_9APHY</name>
<dbReference type="Proteomes" id="UP000250043">
    <property type="component" value="Unassembled WGS sequence"/>
</dbReference>
<dbReference type="AlphaFoldDB" id="A0A8E2AHB2"/>
<evidence type="ECO:0000313" key="1">
    <source>
        <dbReference type="EMBL" id="OCH84466.1"/>
    </source>
</evidence>
<accession>A0A8E2AHB2</accession>
<proteinExistence type="predicted"/>
<organism evidence="1 2">
    <name type="scientific">Obba rivulosa</name>
    <dbReference type="NCBI Taxonomy" id="1052685"/>
    <lineage>
        <taxon>Eukaryota</taxon>
        <taxon>Fungi</taxon>
        <taxon>Dikarya</taxon>
        <taxon>Basidiomycota</taxon>
        <taxon>Agaricomycotina</taxon>
        <taxon>Agaricomycetes</taxon>
        <taxon>Polyporales</taxon>
        <taxon>Gelatoporiaceae</taxon>
        <taxon>Obba</taxon>
    </lineage>
</organism>
<sequence>MLTVLRLSSIIVSHFFLNLRQAVHDIHEDPFVNSRPSFVRSEHSSLRFESFVGNMGEELVHGRDPPACDMTWPDNGSVEDDHDISLFRSQPMLMTHVASGNGFDNTNIEEMSTVGTAARAIHT</sequence>
<gene>
    <name evidence="1" type="ORF">OBBRIDRAFT_406064</name>
</gene>
<protein>
    <submittedName>
        <fullName evidence="1">Uncharacterized protein</fullName>
    </submittedName>
</protein>